<proteinExistence type="predicted"/>
<comment type="caution">
    <text evidence="2">The sequence shown here is derived from an EMBL/GenBank/DDBJ whole genome shotgun (WGS) entry which is preliminary data.</text>
</comment>
<dbReference type="EC" id="2.4.1.54" evidence="2"/>
<dbReference type="EMBL" id="SJPI01000002">
    <property type="protein sequence ID" value="TWT50269.1"/>
    <property type="molecule type" value="Genomic_DNA"/>
</dbReference>
<dbReference type="CDD" id="cd04179">
    <property type="entry name" value="DPM_DPG-synthase_like"/>
    <property type="match status" value="1"/>
</dbReference>
<dbReference type="InterPro" id="IPR029044">
    <property type="entry name" value="Nucleotide-diphossugar_trans"/>
</dbReference>
<dbReference type="Gene3D" id="3.90.550.10">
    <property type="entry name" value="Spore Coat Polysaccharide Biosynthesis Protein SpsA, Chain A"/>
    <property type="match status" value="1"/>
</dbReference>
<protein>
    <submittedName>
        <fullName evidence="2">Undecaprenyl-phosphate mannosyltransferase</fullName>
        <ecNumber evidence="2">2.4.1.54</ecNumber>
    </submittedName>
</protein>
<keyword evidence="2" id="KW-0328">Glycosyltransferase</keyword>
<gene>
    <name evidence="2" type="ORF">Pla22_30100</name>
</gene>
<dbReference type="SUPFAM" id="SSF53448">
    <property type="entry name" value="Nucleotide-diphospho-sugar transferases"/>
    <property type="match status" value="1"/>
</dbReference>
<feature type="domain" description="Glycosyltransferase 2-like" evidence="1">
    <location>
        <begin position="25"/>
        <end position="185"/>
    </location>
</feature>
<dbReference type="AlphaFoldDB" id="A0A5C5WJE4"/>
<sequence>MNALLGADACRQLAIYKLPEGFCLSVIVPVYNECKTIASVVEVLRQTGLPMQIILVDDGSSDGTGDAVDQFDNEPDVVVRHHAVNQGKGAAIQTGVRVATGDVIVIQDADREYDPSDFRFLLQPILSGEADVAYGTRYGHCDRSLSPWWHQAVNNFITLLSSLAIGIRLSDVETCYKMTRRAHFMAILDDLKESRFGIEIELTARWVRAGLEFTERPIRYHHRWYDEGKKIGWRDGVSALRCIAKYGLLKR</sequence>
<reference evidence="2 3" key="1">
    <citation type="submission" date="2019-02" db="EMBL/GenBank/DDBJ databases">
        <title>Deep-cultivation of Planctomycetes and their phenomic and genomic characterization uncovers novel biology.</title>
        <authorList>
            <person name="Wiegand S."/>
            <person name="Jogler M."/>
            <person name="Boedeker C."/>
            <person name="Pinto D."/>
            <person name="Vollmers J."/>
            <person name="Rivas-Marin E."/>
            <person name="Kohn T."/>
            <person name="Peeters S.H."/>
            <person name="Heuer A."/>
            <person name="Rast P."/>
            <person name="Oberbeckmann S."/>
            <person name="Bunk B."/>
            <person name="Jeske O."/>
            <person name="Meyerdierks A."/>
            <person name="Storesund J.E."/>
            <person name="Kallscheuer N."/>
            <person name="Luecker S."/>
            <person name="Lage O.M."/>
            <person name="Pohl T."/>
            <person name="Merkel B.J."/>
            <person name="Hornburger P."/>
            <person name="Mueller R.-W."/>
            <person name="Bruemmer F."/>
            <person name="Labrenz M."/>
            <person name="Spormann A.M."/>
            <person name="Op Den Camp H."/>
            <person name="Overmann J."/>
            <person name="Amann R."/>
            <person name="Jetten M.S.M."/>
            <person name="Mascher T."/>
            <person name="Medema M.H."/>
            <person name="Devos D.P."/>
            <person name="Kaster A.-K."/>
            <person name="Ovreas L."/>
            <person name="Rohde M."/>
            <person name="Galperin M.Y."/>
            <person name="Jogler C."/>
        </authorList>
    </citation>
    <scope>NUCLEOTIDE SEQUENCE [LARGE SCALE GENOMIC DNA]</scope>
    <source>
        <strain evidence="2 3">Pla22</strain>
    </source>
</reference>
<organism evidence="2 3">
    <name type="scientific">Rubripirellula amarantea</name>
    <dbReference type="NCBI Taxonomy" id="2527999"/>
    <lineage>
        <taxon>Bacteria</taxon>
        <taxon>Pseudomonadati</taxon>
        <taxon>Planctomycetota</taxon>
        <taxon>Planctomycetia</taxon>
        <taxon>Pirellulales</taxon>
        <taxon>Pirellulaceae</taxon>
        <taxon>Rubripirellula</taxon>
    </lineage>
</organism>
<accession>A0A5C5WJE4</accession>
<dbReference type="PANTHER" id="PTHR48090">
    <property type="entry name" value="UNDECAPRENYL-PHOSPHATE 4-DEOXY-4-FORMAMIDO-L-ARABINOSE TRANSFERASE-RELATED"/>
    <property type="match status" value="1"/>
</dbReference>
<evidence type="ECO:0000259" key="1">
    <source>
        <dbReference type="Pfam" id="PF00535"/>
    </source>
</evidence>
<evidence type="ECO:0000313" key="3">
    <source>
        <dbReference type="Proteomes" id="UP000316598"/>
    </source>
</evidence>
<keyword evidence="3" id="KW-1185">Reference proteome</keyword>
<dbReference type="Pfam" id="PF00535">
    <property type="entry name" value="Glycos_transf_2"/>
    <property type="match status" value="1"/>
</dbReference>
<dbReference type="GO" id="GO:0047267">
    <property type="term" value="F:undecaprenyl-phosphate mannosyltransferase activity"/>
    <property type="evidence" value="ECO:0007669"/>
    <property type="project" value="UniProtKB-EC"/>
</dbReference>
<dbReference type="InterPro" id="IPR001173">
    <property type="entry name" value="Glyco_trans_2-like"/>
</dbReference>
<dbReference type="RefSeq" id="WP_242632064.1">
    <property type="nucleotide sequence ID" value="NZ_SJPI01000002.1"/>
</dbReference>
<dbReference type="PANTHER" id="PTHR48090:SF7">
    <property type="entry name" value="RFBJ PROTEIN"/>
    <property type="match status" value="1"/>
</dbReference>
<dbReference type="InterPro" id="IPR050256">
    <property type="entry name" value="Glycosyltransferase_2"/>
</dbReference>
<dbReference type="Proteomes" id="UP000316598">
    <property type="component" value="Unassembled WGS sequence"/>
</dbReference>
<evidence type="ECO:0000313" key="2">
    <source>
        <dbReference type="EMBL" id="TWT50269.1"/>
    </source>
</evidence>
<keyword evidence="2" id="KW-0808">Transferase</keyword>
<name>A0A5C5WJE4_9BACT</name>